<dbReference type="Proteomes" id="UP000199601">
    <property type="component" value="Unassembled WGS sequence"/>
</dbReference>
<name>A0A0U1DAR7_9MYCO</name>
<proteinExistence type="predicted"/>
<keyword evidence="2" id="KW-1185">Reference proteome</keyword>
<protein>
    <recommendedName>
        <fullName evidence="3">PE family protein</fullName>
    </recommendedName>
</protein>
<accession>A0A0U1DAR7</accession>
<evidence type="ECO:0000313" key="2">
    <source>
        <dbReference type="Proteomes" id="UP000199601"/>
    </source>
</evidence>
<organism evidence="1 2">
    <name type="scientific">Mycobacterium europaeum</name>
    <dbReference type="NCBI Taxonomy" id="761804"/>
    <lineage>
        <taxon>Bacteria</taxon>
        <taxon>Bacillati</taxon>
        <taxon>Actinomycetota</taxon>
        <taxon>Actinomycetes</taxon>
        <taxon>Mycobacteriales</taxon>
        <taxon>Mycobacteriaceae</taxon>
        <taxon>Mycobacterium</taxon>
        <taxon>Mycobacterium simiae complex</taxon>
    </lineage>
</organism>
<gene>
    <name evidence="1" type="ORF">BN000_02190</name>
</gene>
<reference evidence="2" key="1">
    <citation type="submission" date="2015-03" db="EMBL/GenBank/DDBJ databases">
        <authorList>
            <person name="Urmite Genomes"/>
        </authorList>
    </citation>
    <scope>NUCLEOTIDE SEQUENCE [LARGE SCALE GENOMIC DNA]</scope>
    <source>
        <strain evidence="2">CSUR P1344</strain>
    </source>
</reference>
<sequence>MGSDGLQVPLDQLAAMATQWQGLGAQLTATTPPSPGQPFQPTAAAVSSIDALISAAGATLAARIQETATGMTTAGANYGTQEATNARDMSDVTKVTVV</sequence>
<dbReference type="AlphaFoldDB" id="A0A0U1DAR7"/>
<evidence type="ECO:0000313" key="1">
    <source>
        <dbReference type="EMBL" id="CQD10605.1"/>
    </source>
</evidence>
<dbReference type="EMBL" id="CTEC01000001">
    <property type="protein sequence ID" value="CQD10605.1"/>
    <property type="molecule type" value="Genomic_DNA"/>
</dbReference>
<evidence type="ECO:0008006" key="3">
    <source>
        <dbReference type="Google" id="ProtNLM"/>
    </source>
</evidence>
<dbReference type="RefSeq" id="WP_090420394.1">
    <property type="nucleotide sequence ID" value="NZ_CTEC01000001.1"/>
</dbReference>